<protein>
    <submittedName>
        <fullName evidence="2">Sporulation protein</fullName>
    </submittedName>
</protein>
<feature type="chain" id="PRO_5012596494" evidence="1">
    <location>
        <begin position="19"/>
        <end position="141"/>
    </location>
</feature>
<evidence type="ECO:0000313" key="2">
    <source>
        <dbReference type="EMBL" id="OQP66791.1"/>
    </source>
</evidence>
<proteinExistence type="predicted"/>
<accession>A0A1V9G812</accession>
<dbReference type="GO" id="GO:0042834">
    <property type="term" value="F:peptidoglycan binding"/>
    <property type="evidence" value="ECO:0007669"/>
    <property type="project" value="InterPro"/>
</dbReference>
<dbReference type="STRING" id="550983.A4R26_13230"/>
<sequence length="141" mass="16504">MKYIISCTLLILSHTLFAQTDTSSITVHKDPRIDMLIKKQIQINEFTTRDARRHVQGYRILVISTNDRNKANSAKVKIYQEFPELKAYLMWQQPNMKLKVGDFRNREEAEPYLSAIQRFFPNGVYIIRDIIEVNPDKSGTL</sequence>
<dbReference type="AlphaFoldDB" id="A0A1V9G812"/>
<dbReference type="Proteomes" id="UP000192276">
    <property type="component" value="Unassembled WGS sequence"/>
</dbReference>
<reference evidence="3" key="1">
    <citation type="submission" date="2016-04" db="EMBL/GenBank/DDBJ databases">
        <authorList>
            <person name="Chen L."/>
            <person name="Zhuang W."/>
            <person name="Wang G."/>
        </authorList>
    </citation>
    <scope>NUCLEOTIDE SEQUENCE [LARGE SCALE GENOMIC DNA]</scope>
    <source>
        <strain evidence="3">208</strain>
    </source>
</reference>
<evidence type="ECO:0000313" key="3">
    <source>
        <dbReference type="Proteomes" id="UP000192276"/>
    </source>
</evidence>
<gene>
    <name evidence="2" type="ORF">A4R26_13230</name>
</gene>
<organism evidence="2 3">
    <name type="scientific">Niastella populi</name>
    <dbReference type="NCBI Taxonomy" id="550983"/>
    <lineage>
        <taxon>Bacteria</taxon>
        <taxon>Pseudomonadati</taxon>
        <taxon>Bacteroidota</taxon>
        <taxon>Chitinophagia</taxon>
        <taxon>Chitinophagales</taxon>
        <taxon>Chitinophagaceae</taxon>
        <taxon>Niastella</taxon>
    </lineage>
</organism>
<dbReference type="EMBL" id="LWBP01000045">
    <property type="protein sequence ID" value="OQP66791.1"/>
    <property type="molecule type" value="Genomic_DNA"/>
</dbReference>
<feature type="signal peptide" evidence="1">
    <location>
        <begin position="1"/>
        <end position="18"/>
    </location>
</feature>
<keyword evidence="3" id="KW-1185">Reference proteome</keyword>
<dbReference type="OrthoDB" id="2473397at2"/>
<dbReference type="RefSeq" id="WP_081162306.1">
    <property type="nucleotide sequence ID" value="NZ_LWBP01000045.1"/>
</dbReference>
<evidence type="ECO:0000256" key="1">
    <source>
        <dbReference type="SAM" id="SignalP"/>
    </source>
</evidence>
<dbReference type="SUPFAM" id="SSF110997">
    <property type="entry name" value="Sporulation related repeat"/>
    <property type="match status" value="1"/>
</dbReference>
<dbReference type="InterPro" id="IPR036680">
    <property type="entry name" value="SPOR-like_sf"/>
</dbReference>
<keyword evidence="1" id="KW-0732">Signal</keyword>
<comment type="caution">
    <text evidence="2">The sequence shown here is derived from an EMBL/GenBank/DDBJ whole genome shotgun (WGS) entry which is preliminary data.</text>
</comment>
<name>A0A1V9G812_9BACT</name>